<comment type="caution">
    <text evidence="2">The sequence shown here is derived from an EMBL/GenBank/DDBJ whole genome shotgun (WGS) entry which is preliminary data.</text>
</comment>
<keyword evidence="3" id="KW-1185">Reference proteome</keyword>
<dbReference type="EMBL" id="LWQT01000077">
    <property type="protein sequence ID" value="OAN48202.1"/>
    <property type="molecule type" value="Genomic_DNA"/>
</dbReference>
<dbReference type="Gene3D" id="3.30.2010.10">
    <property type="entry name" value="Metalloproteases ('zincins'), catalytic domain"/>
    <property type="match status" value="1"/>
</dbReference>
<reference evidence="2 3" key="1">
    <citation type="submission" date="2016-04" db="EMBL/GenBank/DDBJ databases">
        <title>Draft genome sequence of freshwater magnetotactic bacteria Magnetospirillum marisnigri SP-1 and Magnetospirillum moscoviense BB-1.</title>
        <authorList>
            <person name="Koziaeva V."/>
            <person name="Dziuba M.V."/>
            <person name="Ivanov T.M."/>
            <person name="Kuznetsov B."/>
            <person name="Grouzdev D.S."/>
        </authorList>
    </citation>
    <scope>NUCLEOTIDE SEQUENCE [LARGE SCALE GENOMIC DNA]</scope>
    <source>
        <strain evidence="2 3">SP-1</strain>
    </source>
</reference>
<evidence type="ECO:0000259" key="1">
    <source>
        <dbReference type="Pfam" id="PF01863"/>
    </source>
</evidence>
<dbReference type="OrthoDB" id="9795402at2"/>
<protein>
    <recommendedName>
        <fullName evidence="1">YgjP-like metallopeptidase domain-containing protein</fullName>
    </recommendedName>
</protein>
<dbReference type="PANTHER" id="PTHR30399">
    <property type="entry name" value="UNCHARACTERIZED PROTEIN YGJP"/>
    <property type="match status" value="1"/>
</dbReference>
<dbReference type="Pfam" id="PF01863">
    <property type="entry name" value="YgjP-like"/>
    <property type="match status" value="1"/>
</dbReference>
<dbReference type="CDD" id="cd07344">
    <property type="entry name" value="M48_yhfN_like"/>
    <property type="match status" value="1"/>
</dbReference>
<dbReference type="STRING" id="1285242.A6A04_04750"/>
<evidence type="ECO:0000313" key="2">
    <source>
        <dbReference type="EMBL" id="OAN48202.1"/>
    </source>
</evidence>
<evidence type="ECO:0000313" key="3">
    <source>
        <dbReference type="Proteomes" id="UP000078428"/>
    </source>
</evidence>
<dbReference type="AlphaFoldDB" id="A0A178MHL8"/>
<dbReference type="InterPro" id="IPR053136">
    <property type="entry name" value="UTP_pyrophosphatase-like"/>
</dbReference>
<sequence>MGTPRLLHLAGQDLSLAVRRSATAARMSLRLAPNGGVVVVLPVGVPEAEAERFARSQEAWIAGRLRALPGRVALSPGITVPLMGLPHVIRHQPQARRGVWAEAGEINVSGREEHVPRRVEEFLRAEARLVLAQRARDLAGAIGRKVAAVTVRDTKSRWGSCTSDGRLSFSWRLILAPGFVLDYVVAHEVAHLAEMNHGPDFWRQVEAMVPDIKTPKSWLKRHGPELHRYGTAP</sequence>
<accession>A0A178MHL8</accession>
<dbReference type="PANTHER" id="PTHR30399:SF1">
    <property type="entry name" value="UTP PYROPHOSPHATASE"/>
    <property type="match status" value="1"/>
</dbReference>
<organism evidence="2 3">
    <name type="scientific">Paramagnetospirillum marisnigri</name>
    <dbReference type="NCBI Taxonomy" id="1285242"/>
    <lineage>
        <taxon>Bacteria</taxon>
        <taxon>Pseudomonadati</taxon>
        <taxon>Pseudomonadota</taxon>
        <taxon>Alphaproteobacteria</taxon>
        <taxon>Rhodospirillales</taxon>
        <taxon>Magnetospirillaceae</taxon>
        <taxon>Paramagnetospirillum</taxon>
    </lineage>
</organism>
<dbReference type="Proteomes" id="UP000078428">
    <property type="component" value="Unassembled WGS sequence"/>
</dbReference>
<gene>
    <name evidence="2" type="ORF">A6A04_04750</name>
</gene>
<dbReference type="RefSeq" id="WP_068494253.1">
    <property type="nucleotide sequence ID" value="NZ_LWQT01000077.1"/>
</dbReference>
<feature type="domain" description="YgjP-like metallopeptidase" evidence="1">
    <location>
        <begin position="26"/>
        <end position="222"/>
    </location>
</feature>
<name>A0A178MHL8_9PROT</name>
<proteinExistence type="predicted"/>
<dbReference type="InterPro" id="IPR002725">
    <property type="entry name" value="YgjP-like_metallopeptidase"/>
</dbReference>